<dbReference type="STRING" id="3635.A0A1U8HZV9"/>
<dbReference type="GO" id="GO:0003824">
    <property type="term" value="F:catalytic activity"/>
    <property type="evidence" value="ECO:0007669"/>
    <property type="project" value="UniProtKB-KW"/>
</dbReference>
<dbReference type="PANTHER" id="PTHR37984">
    <property type="entry name" value="PROTEIN CBG26694"/>
    <property type="match status" value="1"/>
</dbReference>
<keyword evidence="3" id="KW-1185">Reference proteome</keyword>
<proteinExistence type="predicted"/>
<dbReference type="SUPFAM" id="SSF56672">
    <property type="entry name" value="DNA/RNA polymerases"/>
    <property type="match status" value="1"/>
</dbReference>
<protein>
    <submittedName>
        <fullName evidence="4">Uncharacterized mitochondrial protein AtMg00860-like</fullName>
    </submittedName>
</protein>
<dbReference type="KEGG" id="ghi:107891272"/>
<reference evidence="3" key="1">
    <citation type="journal article" date="2020" name="Nat. Genet.">
        <title>Genomic diversifications of five Gossypium allopolyploid species and their impact on cotton improvement.</title>
        <authorList>
            <person name="Chen Z.J."/>
            <person name="Sreedasyam A."/>
            <person name="Ando A."/>
            <person name="Song Q."/>
            <person name="De Santiago L.M."/>
            <person name="Hulse-Kemp A.M."/>
            <person name="Ding M."/>
            <person name="Ye W."/>
            <person name="Kirkbride R.C."/>
            <person name="Jenkins J."/>
            <person name="Plott C."/>
            <person name="Lovell J."/>
            <person name="Lin Y.M."/>
            <person name="Vaughn R."/>
            <person name="Liu B."/>
            <person name="Simpson S."/>
            <person name="Scheffler B.E."/>
            <person name="Wen L."/>
            <person name="Saski C.A."/>
            <person name="Grover C.E."/>
            <person name="Hu G."/>
            <person name="Conover J.L."/>
            <person name="Carlson J.W."/>
            <person name="Shu S."/>
            <person name="Boston L.B."/>
            <person name="Williams M."/>
            <person name="Peterson D.G."/>
            <person name="McGee K."/>
            <person name="Jones D.C."/>
            <person name="Wendel J.F."/>
            <person name="Stelly D.M."/>
            <person name="Grimwood J."/>
            <person name="Schmutz J."/>
        </authorList>
    </citation>
    <scope>NUCLEOTIDE SEQUENCE [LARGE SCALE GENOMIC DNA]</scope>
    <source>
        <strain evidence="3">cv. TM-1</strain>
    </source>
</reference>
<keyword evidence="1" id="KW-0511">Multifunctional enzyme</keyword>
<sequence length="125" mass="14151">MRTSEEGDAHDVVTDGIRVDLKKIEAIVQWKAPKNVSEVRSFLGLTGYYRRFVNEFSKIALPMTNLLQKNVPFVWDDQCKESFEKLKQMLTAALVLTLLESGKDFIVYSYASLNGLGCVLMQDGK</sequence>
<dbReference type="Gene3D" id="3.30.70.270">
    <property type="match status" value="1"/>
</dbReference>
<evidence type="ECO:0000313" key="4">
    <source>
        <dbReference type="RefSeq" id="XP_016671535.1"/>
    </source>
</evidence>
<evidence type="ECO:0000256" key="1">
    <source>
        <dbReference type="ARBA" id="ARBA00023268"/>
    </source>
</evidence>
<reference evidence="4" key="2">
    <citation type="submission" date="2025-08" db="UniProtKB">
        <authorList>
            <consortium name="RefSeq"/>
        </authorList>
    </citation>
    <scope>IDENTIFICATION</scope>
</reference>
<dbReference type="SMR" id="A0A1U8HZV9"/>
<dbReference type="RefSeq" id="XP_016671535.1">
    <property type="nucleotide sequence ID" value="XM_016816046.1"/>
</dbReference>
<accession>A0A1U8HZV9</accession>
<organism evidence="3 4">
    <name type="scientific">Gossypium hirsutum</name>
    <name type="common">Upland cotton</name>
    <name type="synonym">Gossypium mexicanum</name>
    <dbReference type="NCBI Taxonomy" id="3635"/>
    <lineage>
        <taxon>Eukaryota</taxon>
        <taxon>Viridiplantae</taxon>
        <taxon>Streptophyta</taxon>
        <taxon>Embryophyta</taxon>
        <taxon>Tracheophyta</taxon>
        <taxon>Spermatophyta</taxon>
        <taxon>Magnoliopsida</taxon>
        <taxon>eudicotyledons</taxon>
        <taxon>Gunneridae</taxon>
        <taxon>Pentapetalae</taxon>
        <taxon>rosids</taxon>
        <taxon>malvids</taxon>
        <taxon>Malvales</taxon>
        <taxon>Malvaceae</taxon>
        <taxon>Malvoideae</taxon>
        <taxon>Gossypium</taxon>
    </lineage>
</organism>
<dbReference type="PANTHER" id="PTHR37984:SF5">
    <property type="entry name" value="PROTEIN NYNRIN-LIKE"/>
    <property type="match status" value="1"/>
</dbReference>
<dbReference type="AlphaFoldDB" id="A0A1U8HZV9"/>
<dbReference type="InterPro" id="IPR041577">
    <property type="entry name" value="RT_RNaseH_2"/>
</dbReference>
<dbReference type="InterPro" id="IPR043128">
    <property type="entry name" value="Rev_trsase/Diguanyl_cyclase"/>
</dbReference>
<evidence type="ECO:0000259" key="2">
    <source>
        <dbReference type="Pfam" id="PF17919"/>
    </source>
</evidence>
<dbReference type="Pfam" id="PF17919">
    <property type="entry name" value="RT_RNaseH_2"/>
    <property type="match status" value="1"/>
</dbReference>
<gene>
    <name evidence="4" type="primary">LOC107891272</name>
</gene>
<dbReference type="GeneID" id="107891272"/>
<dbReference type="FunFam" id="3.30.70.270:FF:000020">
    <property type="entry name" value="Transposon Tf2-6 polyprotein-like Protein"/>
    <property type="match status" value="1"/>
</dbReference>
<dbReference type="InterPro" id="IPR043502">
    <property type="entry name" value="DNA/RNA_pol_sf"/>
</dbReference>
<feature type="domain" description="Reverse transcriptase/retrotransposon-derived protein RNase H-like" evidence="2">
    <location>
        <begin position="75"/>
        <end position="124"/>
    </location>
</feature>
<evidence type="ECO:0000313" key="3">
    <source>
        <dbReference type="Proteomes" id="UP000818029"/>
    </source>
</evidence>
<dbReference type="InterPro" id="IPR050951">
    <property type="entry name" value="Retrovirus_Pol_polyprotein"/>
</dbReference>
<dbReference type="PaxDb" id="3635-A0A1U8HZV9"/>
<dbReference type="Proteomes" id="UP000818029">
    <property type="component" value="Chromosome A08"/>
</dbReference>
<name>A0A1U8HZV9_GOSHI</name>